<evidence type="ECO:0000313" key="4">
    <source>
        <dbReference type="EMBL" id="PRQ52078.1"/>
    </source>
</evidence>
<dbReference type="PANTHER" id="PTHR47926">
    <property type="entry name" value="PENTATRICOPEPTIDE REPEAT-CONTAINING PROTEIN"/>
    <property type="match status" value="1"/>
</dbReference>
<dbReference type="FunFam" id="1.25.40.10:FF:000333">
    <property type="entry name" value="Pentatricopeptide repeat-containing protein"/>
    <property type="match status" value="1"/>
</dbReference>
<evidence type="ECO:0000256" key="2">
    <source>
        <dbReference type="ARBA" id="ARBA00022737"/>
    </source>
</evidence>
<dbReference type="GO" id="GO:0009451">
    <property type="term" value="P:RNA modification"/>
    <property type="evidence" value="ECO:0007669"/>
    <property type="project" value="InterPro"/>
</dbReference>
<evidence type="ECO:0000313" key="5">
    <source>
        <dbReference type="Proteomes" id="UP000238479"/>
    </source>
</evidence>
<dbReference type="Pfam" id="PF20431">
    <property type="entry name" value="E_motif"/>
    <property type="match status" value="1"/>
</dbReference>
<dbReference type="Proteomes" id="UP000238479">
    <property type="component" value="Chromosome 2"/>
</dbReference>
<dbReference type="PROSITE" id="PS51375">
    <property type="entry name" value="PPR"/>
    <property type="match status" value="4"/>
</dbReference>
<dbReference type="InterPro" id="IPR046960">
    <property type="entry name" value="PPR_At4g14850-like_plant"/>
</dbReference>
<comment type="similarity">
    <text evidence="1">Belongs to the PPR family. PCMP-H subfamily.</text>
</comment>
<comment type="caution">
    <text evidence="4">The sequence shown here is derived from an EMBL/GenBank/DDBJ whole genome shotgun (WGS) entry which is preliminary data.</text>
</comment>
<dbReference type="FunFam" id="1.25.40.10:FF:000184">
    <property type="entry name" value="Pentatricopeptide repeat-containing protein, chloroplastic"/>
    <property type="match status" value="1"/>
</dbReference>
<feature type="repeat" description="PPR" evidence="3">
    <location>
        <begin position="84"/>
        <end position="119"/>
    </location>
</feature>
<feature type="repeat" description="PPR" evidence="3">
    <location>
        <begin position="217"/>
        <end position="251"/>
    </location>
</feature>
<dbReference type="InterPro" id="IPR002885">
    <property type="entry name" value="PPR_rpt"/>
</dbReference>
<keyword evidence="2" id="KW-0677">Repeat</keyword>
<protein>
    <submittedName>
        <fullName evidence="4">Putative tetratricopeptide-like helical domain-containing protein</fullName>
    </submittedName>
</protein>
<dbReference type="Pfam" id="PF13041">
    <property type="entry name" value="PPR_2"/>
    <property type="match status" value="1"/>
</dbReference>
<feature type="repeat" description="PPR" evidence="3">
    <location>
        <begin position="186"/>
        <end position="216"/>
    </location>
</feature>
<dbReference type="Gene3D" id="1.25.40.10">
    <property type="entry name" value="Tetratricopeptide repeat domain"/>
    <property type="match status" value="2"/>
</dbReference>
<dbReference type="InterPro" id="IPR046848">
    <property type="entry name" value="E_motif"/>
</dbReference>
<dbReference type="AlphaFoldDB" id="A0A2P6S059"/>
<dbReference type="EMBL" id="PDCK01000040">
    <property type="protein sequence ID" value="PRQ52078.1"/>
    <property type="molecule type" value="Genomic_DNA"/>
</dbReference>
<evidence type="ECO:0000256" key="3">
    <source>
        <dbReference type="PROSITE-ProRule" id="PRU00708"/>
    </source>
</evidence>
<dbReference type="OrthoDB" id="1882346at2759"/>
<feature type="repeat" description="PPR" evidence="3">
    <location>
        <begin position="287"/>
        <end position="321"/>
    </location>
</feature>
<dbReference type="Pfam" id="PF01535">
    <property type="entry name" value="PPR"/>
    <property type="match status" value="6"/>
</dbReference>
<dbReference type="PANTHER" id="PTHR47926:SF436">
    <property type="entry name" value="PENTATRICOPEPTIDE REPEAT-CONTAINING PROTEIN ELI1, CHLOROPLASTIC-LIKE ISOFORM X2"/>
    <property type="match status" value="1"/>
</dbReference>
<gene>
    <name evidence="4" type="ORF">RchiOBHm_Chr2g0151611</name>
</gene>
<dbReference type="Gramene" id="PRQ52078">
    <property type="protein sequence ID" value="PRQ52078"/>
    <property type="gene ID" value="RchiOBHm_Chr2g0151611"/>
</dbReference>
<accession>A0A2P6S059</accession>
<dbReference type="SUPFAM" id="SSF48452">
    <property type="entry name" value="TPR-like"/>
    <property type="match status" value="1"/>
</dbReference>
<proteinExistence type="inferred from homology"/>
<evidence type="ECO:0000256" key="1">
    <source>
        <dbReference type="ARBA" id="ARBA00006643"/>
    </source>
</evidence>
<dbReference type="FunFam" id="1.25.40.10:FF:000470">
    <property type="entry name" value="Pentatricopeptide repeat-containing protein At5g66520"/>
    <property type="match status" value="1"/>
</dbReference>
<name>A0A2P6S059_ROSCH</name>
<reference evidence="4 5" key="1">
    <citation type="journal article" date="2018" name="Nat. Genet.">
        <title>The Rosa genome provides new insights in the design of modern roses.</title>
        <authorList>
            <person name="Bendahmane M."/>
        </authorList>
    </citation>
    <scope>NUCLEOTIDE SEQUENCE [LARGE SCALE GENOMIC DNA]</scope>
    <source>
        <strain evidence="5">cv. Old Blush</strain>
    </source>
</reference>
<dbReference type="GO" id="GO:0003723">
    <property type="term" value="F:RNA binding"/>
    <property type="evidence" value="ECO:0007669"/>
    <property type="project" value="InterPro"/>
</dbReference>
<sequence length="542" mass="60583">MTPCCCSFTSSTSISKFISDKPHLSMLENQCTNMKDLQKIHAHLIKTGLANDTVAASRVLAFCASPAGNINYAYMVFRHIQNPNLFIWNTIIRGFSNSSNPEAAISLFIDMLVTSAIQPQRLTYPSVFKAYAQVGLARDGAQLHGRVVKLGLERDQFIRNTIIRMYSNCGFLSEAKRVFEEELEFDIVAWNSMVMGLSKCGEVSESRRLFDKMLRRNSISWNSMIGGYVRNGMYTEALDLFGEMQKKKIKPSEFTMVSLLNASAQLGAIRQGEWIHEYIRKNHIQLNPIVVTAIINMYCKCGSIEKAVQVFEAAPRTGLSCWNSIIMGLATNGCEEEAIELFSRLESSSFVPDDVSFLGVLTACSHSGMVEKARKYFSVMRETNKIAPSIKHYSCMVDVLGRAGLLEEAEKLIDGMPIEADAIIWGSLLSSCRKHRDIEMAKRAAKHVTELDPSDSCGYVLMSNVYAASSQFEEAMQERLSMREQKIEKEPGCSLIEVDGEVHEFIAGGRLHQKAPEIYSLLNGLGFMLQRNAIGYDELAAY</sequence>
<dbReference type="OMA" id="AYLVFTQ"/>
<dbReference type="InterPro" id="IPR011990">
    <property type="entry name" value="TPR-like_helical_dom_sf"/>
</dbReference>
<organism evidence="4 5">
    <name type="scientific">Rosa chinensis</name>
    <name type="common">China rose</name>
    <dbReference type="NCBI Taxonomy" id="74649"/>
    <lineage>
        <taxon>Eukaryota</taxon>
        <taxon>Viridiplantae</taxon>
        <taxon>Streptophyta</taxon>
        <taxon>Embryophyta</taxon>
        <taxon>Tracheophyta</taxon>
        <taxon>Spermatophyta</taxon>
        <taxon>Magnoliopsida</taxon>
        <taxon>eudicotyledons</taxon>
        <taxon>Gunneridae</taxon>
        <taxon>Pentapetalae</taxon>
        <taxon>rosids</taxon>
        <taxon>fabids</taxon>
        <taxon>Rosales</taxon>
        <taxon>Rosaceae</taxon>
        <taxon>Rosoideae</taxon>
        <taxon>Rosoideae incertae sedis</taxon>
        <taxon>Rosa</taxon>
    </lineage>
</organism>
<keyword evidence="5" id="KW-1185">Reference proteome</keyword>
<dbReference type="NCBIfam" id="TIGR00756">
    <property type="entry name" value="PPR"/>
    <property type="match status" value="6"/>
</dbReference>